<dbReference type="GO" id="GO:0008270">
    <property type="term" value="F:zinc ion binding"/>
    <property type="evidence" value="ECO:0007669"/>
    <property type="project" value="UniProtKB-KW"/>
</dbReference>
<name>A0A2V2VSC5_TRYCR</name>
<accession>A0A2V2VSC5</accession>
<dbReference type="VEuPathDB" id="TriTrypDB:TCDM_07783"/>
<dbReference type="SMART" id="SM00744">
    <property type="entry name" value="RINGv"/>
    <property type="match status" value="1"/>
</dbReference>
<feature type="transmembrane region" description="Helical" evidence="5">
    <location>
        <begin position="516"/>
        <end position="539"/>
    </location>
</feature>
<dbReference type="SUPFAM" id="SSF57850">
    <property type="entry name" value="RING/U-box"/>
    <property type="match status" value="1"/>
</dbReference>
<reference evidence="7 8" key="1">
    <citation type="journal article" date="2018" name="Microb. Genom.">
        <title>Expanding an expanded genome: long-read sequencing of Trypanosoma cruzi.</title>
        <authorList>
            <person name="Berna L."/>
            <person name="Rodriguez M."/>
            <person name="Chiribao M.L."/>
            <person name="Parodi-Talice A."/>
            <person name="Pita S."/>
            <person name="Rijo G."/>
            <person name="Alvarez-Valin F."/>
            <person name="Robello C."/>
        </authorList>
    </citation>
    <scope>NUCLEOTIDE SEQUENCE [LARGE SCALE GENOMIC DNA]</scope>
    <source>
        <strain evidence="7 8">Dm28c</strain>
    </source>
</reference>
<dbReference type="Proteomes" id="UP000246121">
    <property type="component" value="Unassembled WGS sequence"/>
</dbReference>
<feature type="transmembrane region" description="Helical" evidence="5">
    <location>
        <begin position="596"/>
        <end position="618"/>
    </location>
</feature>
<dbReference type="VEuPathDB" id="TriTrypDB:ECC02_001725"/>
<feature type="transmembrane region" description="Helical" evidence="5">
    <location>
        <begin position="406"/>
        <end position="430"/>
    </location>
</feature>
<feature type="transmembrane region" description="Helical" evidence="5">
    <location>
        <begin position="334"/>
        <end position="363"/>
    </location>
</feature>
<dbReference type="VEuPathDB" id="TriTrypDB:TcCLB.509669.40"/>
<evidence type="ECO:0000256" key="3">
    <source>
        <dbReference type="ARBA" id="ARBA00022833"/>
    </source>
</evidence>
<feature type="region of interest" description="Disordered" evidence="4">
    <location>
        <begin position="269"/>
        <end position="301"/>
    </location>
</feature>
<dbReference type="VEuPathDB" id="TriTrypDB:TcBrA4_0129120"/>
<evidence type="ECO:0000259" key="6">
    <source>
        <dbReference type="PROSITE" id="PS51292"/>
    </source>
</evidence>
<organism evidence="7 8">
    <name type="scientific">Trypanosoma cruzi</name>
    <dbReference type="NCBI Taxonomy" id="5693"/>
    <lineage>
        <taxon>Eukaryota</taxon>
        <taxon>Discoba</taxon>
        <taxon>Euglenozoa</taxon>
        <taxon>Kinetoplastea</taxon>
        <taxon>Metakinetoplastina</taxon>
        <taxon>Trypanosomatida</taxon>
        <taxon>Trypanosomatidae</taxon>
        <taxon>Trypanosoma</taxon>
        <taxon>Schizotrypanum</taxon>
    </lineage>
</organism>
<feature type="transmembrane region" description="Helical" evidence="5">
    <location>
        <begin position="162"/>
        <end position="185"/>
    </location>
</feature>
<dbReference type="VEuPathDB" id="TriTrypDB:Tc_MARK_3124"/>
<evidence type="ECO:0000256" key="4">
    <source>
        <dbReference type="SAM" id="MobiDB-lite"/>
    </source>
</evidence>
<proteinExistence type="predicted"/>
<evidence type="ECO:0000313" key="7">
    <source>
        <dbReference type="EMBL" id="PWU99150.1"/>
    </source>
</evidence>
<feature type="transmembrane region" description="Helical" evidence="5">
    <location>
        <begin position="729"/>
        <end position="752"/>
    </location>
</feature>
<dbReference type="InterPro" id="IPR011016">
    <property type="entry name" value="Znf_RING-CH"/>
</dbReference>
<feature type="compositionally biased region" description="Acidic residues" evidence="4">
    <location>
        <begin position="270"/>
        <end position="296"/>
    </location>
</feature>
<dbReference type="PANTHER" id="PTHR20893:SF2">
    <property type="entry name" value="LD08641P"/>
    <property type="match status" value="1"/>
</dbReference>
<comment type="caution">
    <text evidence="7">The sequence shown here is derived from an EMBL/GenBank/DDBJ whole genome shotgun (WGS) entry which is preliminary data.</text>
</comment>
<dbReference type="PROSITE" id="PS51292">
    <property type="entry name" value="ZF_RING_CH"/>
    <property type="match status" value="1"/>
</dbReference>
<dbReference type="Pfam" id="PF12906">
    <property type="entry name" value="RINGv"/>
    <property type="match status" value="1"/>
</dbReference>
<dbReference type="VEuPathDB" id="TriTrypDB:TcG_06303"/>
<keyword evidence="5" id="KW-0812">Transmembrane</keyword>
<evidence type="ECO:0000256" key="5">
    <source>
        <dbReference type="SAM" id="Phobius"/>
    </source>
</evidence>
<keyword evidence="3" id="KW-0862">Zinc</keyword>
<dbReference type="CDD" id="cd16495">
    <property type="entry name" value="RING_CH-C4HC3_MARCH"/>
    <property type="match status" value="1"/>
</dbReference>
<dbReference type="InterPro" id="IPR013083">
    <property type="entry name" value="Znf_RING/FYVE/PHD"/>
</dbReference>
<feature type="domain" description="RING-CH-type" evidence="6">
    <location>
        <begin position="69"/>
        <end position="132"/>
    </location>
</feature>
<dbReference type="VEuPathDB" id="TriTrypDB:C3747_247g13"/>
<dbReference type="AlphaFoldDB" id="A0A2V2VSC5"/>
<dbReference type="VEuPathDB" id="TriTrypDB:TcCL_ESM06910"/>
<feature type="compositionally biased region" description="Basic and acidic residues" evidence="4">
    <location>
        <begin position="50"/>
        <end position="59"/>
    </location>
</feature>
<protein>
    <submittedName>
        <fullName evidence="7">Putative Zn-finger protein</fullName>
    </submittedName>
</protein>
<feature type="transmembrane region" description="Helical" evidence="5">
    <location>
        <begin position="451"/>
        <end position="475"/>
    </location>
</feature>
<dbReference type="PANTHER" id="PTHR20893">
    <property type="entry name" value="LD08641P"/>
    <property type="match status" value="1"/>
</dbReference>
<dbReference type="VEuPathDB" id="TriTrypDB:TcCLB.509619.10"/>
<dbReference type="VEuPathDB" id="TriTrypDB:C4B63_10g298"/>
<keyword evidence="5" id="KW-1133">Transmembrane helix</keyword>
<dbReference type="Gene3D" id="3.30.40.10">
    <property type="entry name" value="Zinc/RING finger domain, C3HC4 (zinc finger)"/>
    <property type="match status" value="1"/>
</dbReference>
<dbReference type="EMBL" id="PRFA01000010">
    <property type="protein sequence ID" value="PWU99150.1"/>
    <property type="molecule type" value="Genomic_DNA"/>
</dbReference>
<keyword evidence="5" id="KW-0472">Membrane</keyword>
<sequence length="845" mass="95680">MSCPASQGEEASKEAGDNTRMFPSTGEERNTKHSGVSQDEEEDEEQQQPQRHEPAASIFHEDAHETPDADHDGEMECWICRSGGGTTQNPLITSVCKCRGSVGWVHRECIDAWVFSRRRASCPSCGATYNILAISDVILPQTFFEQLCFFFWDLILPLSAKALALLLGIALNGFVVPCIIGVTFYHKCFFVNNGDAETRISEYSSNSSESALLQGPEEGASTFLDVWLWINVMAYGWICVTLWRCTKTGWCQWRAFFEDTDAVFATATEEVQEEEEDDDEEEDEDEDEEDDDDEEEGPRLQPNTVVGTLHWILDWSLERTGSSQKMLRPRILELGTLVPLSFLVNFSLGKLLLCLILALGLVLRRLLYPRKRINDPTRRFAEAQERKTSATEIDIALWFITYLSELVLFSILMTTCGGIVVHFALSPYFLTFPASLSAFAGELTLTRLVAYWLVGSFCSMILLHVETSIIVPLFAPGVELYFVRSVDLNLEDDTAYWKFVLAQVFDTDPLGVSLDFIRFCCIEMALLYVFLATPVYVMFAAHEVMVKDGANSTLTSPLAPGFPVIMVTPAVDGISAWLESYLAPEKSRLLESYYQFFFSLIELLGSCFVRFSLGVILWFTRNPYWLKCVANTLIVFGTGTAIVCVRLFPIKHMQLKVLRHVVMFIGRHVVQLEDYLFDKERLSLLDSWLRGDGQSDIPLPEARLPSVFRRREWALPPGTAHPKYLKLRVAIFSFLFFVTSSALFWIIPMAVMTPLLTVLPYSVPLLCLSANIIFFVFNPKMYFTAAAEFMLLCIIFVIGVLLQPLFFCASLRNISRLQLIQETMEYYHKLRRTVGVYNGEAMEAA</sequence>
<keyword evidence="2" id="KW-0863">Zinc-finger</keyword>
<dbReference type="VEuPathDB" id="TriTrypDB:TCSYLVIO_004327"/>
<feature type="region of interest" description="Disordered" evidence="4">
    <location>
        <begin position="1"/>
        <end position="59"/>
    </location>
</feature>
<feature type="transmembrane region" description="Helical" evidence="5">
    <location>
        <begin position="624"/>
        <end position="648"/>
    </location>
</feature>
<feature type="transmembrane region" description="Helical" evidence="5">
    <location>
        <begin position="789"/>
        <end position="807"/>
    </location>
</feature>
<feature type="transmembrane region" description="Helical" evidence="5">
    <location>
        <begin position="758"/>
        <end position="777"/>
    </location>
</feature>
<dbReference type="VEuPathDB" id="TriTrypDB:BCY84_15154"/>
<evidence type="ECO:0000256" key="1">
    <source>
        <dbReference type="ARBA" id="ARBA00022723"/>
    </source>
</evidence>
<evidence type="ECO:0000313" key="8">
    <source>
        <dbReference type="Proteomes" id="UP000246121"/>
    </source>
</evidence>
<keyword evidence="1" id="KW-0479">Metal-binding</keyword>
<gene>
    <name evidence="7" type="ORF">C4B63_10g298</name>
</gene>
<evidence type="ECO:0000256" key="2">
    <source>
        <dbReference type="ARBA" id="ARBA00022771"/>
    </source>
</evidence>
<dbReference type="VEuPathDB" id="TriTrypDB:TcCLB.509617.89"/>
<dbReference type="OrthoDB" id="264354at2759"/>